<accession>K6G4X9</accession>
<dbReference type="PROSITE" id="PS51257">
    <property type="entry name" value="PROKAR_LIPOPROTEIN"/>
    <property type="match status" value="1"/>
</dbReference>
<dbReference type="InterPro" id="IPR045795">
    <property type="entry name" value="SLT_4"/>
</dbReference>
<dbReference type="Proteomes" id="UP000010310">
    <property type="component" value="Unassembled WGS sequence"/>
</dbReference>
<feature type="chain" id="PRO_5003894229" evidence="1">
    <location>
        <begin position="24"/>
        <end position="202"/>
    </location>
</feature>
<keyword evidence="1" id="KW-0732">Signal</keyword>
<sequence>MTNKYLLSALILFIFTLSSCVSSPPEKPDNLCEIFQEKRSWYKAAIRTEKRWKLPPYVLMAFIHQESSFQAKIRPERDKLLGFIPWFRPSSSVGYSQALKNTWKDYQDETGNSWSSRTDFADSADFVGWYASKGFYQGIARTDARSLYLAYHEGYGGFKRKTYRKKQWLIRVADRVQARSEMYRNQYLGCAKKLKRKWFFFF</sequence>
<evidence type="ECO:0000259" key="2">
    <source>
        <dbReference type="Pfam" id="PF19489"/>
    </source>
</evidence>
<dbReference type="EMBL" id="AMWX01000009">
    <property type="protein sequence ID" value="EKO36289.1"/>
    <property type="molecule type" value="Genomic_DNA"/>
</dbReference>
<name>K6G4X9_9GAMM</name>
<dbReference type="InterPro" id="IPR023346">
    <property type="entry name" value="Lysozyme-like_dom_sf"/>
</dbReference>
<reference evidence="3 4" key="1">
    <citation type="submission" date="2012-09" db="EMBL/GenBank/DDBJ databases">
        <authorList>
            <person name="Dupont C.L."/>
            <person name="Rusch D.B."/>
            <person name="Lombardo M.-J."/>
            <person name="Novotny M."/>
            <person name="Yee-Greenbaum J."/>
            <person name="Laskin R."/>
        </authorList>
    </citation>
    <scope>NUCLEOTIDE SEQUENCE [LARGE SCALE GENOMIC DNA]</scope>
    <source>
        <strain evidence="3">SAR86E</strain>
    </source>
</reference>
<dbReference type="CDD" id="cd00442">
    <property type="entry name" value="Lyz-like"/>
    <property type="match status" value="1"/>
</dbReference>
<proteinExistence type="predicted"/>
<feature type="domain" description="Transglycosylase SLT" evidence="2">
    <location>
        <begin position="10"/>
        <end position="190"/>
    </location>
</feature>
<feature type="signal peptide" evidence="1">
    <location>
        <begin position="1"/>
        <end position="23"/>
    </location>
</feature>
<organism evidence="3 4">
    <name type="scientific">SAR86 cluster bacterium SAR86E</name>
    <dbReference type="NCBI Taxonomy" id="1208365"/>
    <lineage>
        <taxon>Bacteria</taxon>
        <taxon>Pseudomonadati</taxon>
        <taxon>Pseudomonadota</taxon>
        <taxon>Gammaproteobacteria</taxon>
        <taxon>SAR86 cluster</taxon>
    </lineage>
</organism>
<keyword evidence="4" id="KW-1185">Reference proteome</keyword>
<dbReference type="Pfam" id="PF19489">
    <property type="entry name" value="SLT_4"/>
    <property type="match status" value="1"/>
</dbReference>
<evidence type="ECO:0000313" key="4">
    <source>
        <dbReference type="Proteomes" id="UP000010310"/>
    </source>
</evidence>
<dbReference type="AlphaFoldDB" id="K6G4X9"/>
<dbReference type="Gene3D" id="1.10.530.10">
    <property type="match status" value="1"/>
</dbReference>
<evidence type="ECO:0000313" key="3">
    <source>
        <dbReference type="EMBL" id="EKO36289.1"/>
    </source>
</evidence>
<evidence type="ECO:0000256" key="1">
    <source>
        <dbReference type="SAM" id="SignalP"/>
    </source>
</evidence>
<comment type="caution">
    <text evidence="3">The sequence shown here is derived from an EMBL/GenBank/DDBJ whole genome shotgun (WGS) entry which is preliminary data.</text>
</comment>
<gene>
    <name evidence="3" type="ORF">B273_0441</name>
</gene>
<dbReference type="SUPFAM" id="SSF53955">
    <property type="entry name" value="Lysozyme-like"/>
    <property type="match status" value="1"/>
</dbReference>
<dbReference type="PATRIC" id="fig|1208365.4.peg.1044"/>
<protein>
    <submittedName>
        <fullName evidence="3">Transglycosylase SLT domain protein</fullName>
    </submittedName>
</protein>
<dbReference type="STRING" id="1208365.B273_0441"/>